<dbReference type="EMBL" id="FMJD01000013">
    <property type="protein sequence ID" value="SCM79062.1"/>
    <property type="molecule type" value="Genomic_DNA"/>
</dbReference>
<organism evidence="1">
    <name type="scientific">uncultured Pleomorphomonas sp</name>
    <dbReference type="NCBI Taxonomy" id="442121"/>
    <lineage>
        <taxon>Bacteria</taxon>
        <taxon>Pseudomonadati</taxon>
        <taxon>Pseudomonadota</taxon>
        <taxon>Alphaproteobacteria</taxon>
        <taxon>Hyphomicrobiales</taxon>
        <taxon>Pleomorphomonadaceae</taxon>
        <taxon>Pleomorphomonas</taxon>
        <taxon>environmental samples</taxon>
    </lineage>
</organism>
<dbReference type="RefSeq" id="WP_288198371.1">
    <property type="nucleotide sequence ID" value="NZ_LT608334.1"/>
</dbReference>
<name>A0A212LNF1_9HYPH</name>
<gene>
    <name evidence="1" type="ORF">KL86PLE_90215</name>
</gene>
<proteinExistence type="predicted"/>
<sequence length="191" mass="18622">MSFVFQLLGRNIGKHLINCPALLWPLVAAGDPPPGVTFSVATGDPGMAGAAVAAGARAVLVPVEDDLAPADRMAVALSVTEAELGLADGALALILEIAGPAAALRLGRGLPASPRLAAIGIDLDGFGRGAAGAVDGPRLVAAGLVALAGAALGLPAYLTGADSLTPSGAPAVAGFSHRLVDADGKARSAVR</sequence>
<protein>
    <submittedName>
        <fullName evidence="1">Uncharacterized protein</fullName>
    </submittedName>
</protein>
<evidence type="ECO:0000313" key="1">
    <source>
        <dbReference type="EMBL" id="SCM79062.1"/>
    </source>
</evidence>
<reference evidence="1" key="1">
    <citation type="submission" date="2016-08" db="EMBL/GenBank/DDBJ databases">
        <authorList>
            <person name="Seilhamer J.J."/>
        </authorList>
    </citation>
    <scope>NUCLEOTIDE SEQUENCE</scope>
    <source>
        <strain evidence="1">86</strain>
    </source>
</reference>
<accession>A0A212LNF1</accession>
<dbReference type="AlphaFoldDB" id="A0A212LNF1"/>